<evidence type="ECO:0000256" key="2">
    <source>
        <dbReference type="ARBA" id="ARBA00006386"/>
    </source>
</evidence>
<feature type="transmembrane region" description="Helical" evidence="7">
    <location>
        <begin position="269"/>
        <end position="289"/>
    </location>
</feature>
<feature type="transmembrane region" description="Helical" evidence="7">
    <location>
        <begin position="26"/>
        <end position="48"/>
    </location>
</feature>
<evidence type="ECO:0000256" key="3">
    <source>
        <dbReference type="ARBA" id="ARBA00022475"/>
    </source>
</evidence>
<name>A0A6B3R2F2_9FLAO</name>
<evidence type="ECO:0000313" key="8">
    <source>
        <dbReference type="EMBL" id="NEV94442.1"/>
    </source>
</evidence>
<gene>
    <name evidence="8" type="ORF">G3567_09840</name>
</gene>
<organism evidence="8 9">
    <name type="scientific">Psychroflexus aurantiacus</name>
    <dbReference type="NCBI Taxonomy" id="2709310"/>
    <lineage>
        <taxon>Bacteria</taxon>
        <taxon>Pseudomonadati</taxon>
        <taxon>Bacteroidota</taxon>
        <taxon>Flavobacteriia</taxon>
        <taxon>Flavobacteriales</taxon>
        <taxon>Flavobacteriaceae</taxon>
        <taxon>Psychroflexus</taxon>
    </lineage>
</organism>
<dbReference type="PANTHER" id="PTHR42775">
    <property type="entry name" value="PERMEASE RV2963-RELATED"/>
    <property type="match status" value="1"/>
</dbReference>
<feature type="transmembrane region" description="Helical" evidence="7">
    <location>
        <begin position="200"/>
        <end position="222"/>
    </location>
</feature>
<keyword evidence="5 7" id="KW-1133">Transmembrane helix</keyword>
<feature type="transmembrane region" description="Helical" evidence="7">
    <location>
        <begin position="126"/>
        <end position="144"/>
    </location>
</feature>
<comment type="similarity">
    <text evidence="2">Belongs to the UPF0718 family.</text>
</comment>
<evidence type="ECO:0000256" key="4">
    <source>
        <dbReference type="ARBA" id="ARBA00022692"/>
    </source>
</evidence>
<proteinExistence type="inferred from homology"/>
<dbReference type="EMBL" id="JAAIKD010000005">
    <property type="protein sequence ID" value="NEV94442.1"/>
    <property type="molecule type" value="Genomic_DNA"/>
</dbReference>
<evidence type="ECO:0000256" key="5">
    <source>
        <dbReference type="ARBA" id="ARBA00022989"/>
    </source>
</evidence>
<feature type="transmembrane region" description="Helical" evidence="7">
    <location>
        <begin position="391"/>
        <end position="408"/>
    </location>
</feature>
<evidence type="ECO:0000313" key="9">
    <source>
        <dbReference type="Proteomes" id="UP000478505"/>
    </source>
</evidence>
<feature type="transmembrane region" description="Helical" evidence="7">
    <location>
        <begin position="301"/>
        <end position="323"/>
    </location>
</feature>
<keyword evidence="3" id="KW-1003">Cell membrane</keyword>
<comment type="caution">
    <text evidence="8">The sequence shown here is derived from an EMBL/GenBank/DDBJ whole genome shotgun (WGS) entry which is preliminary data.</text>
</comment>
<evidence type="ECO:0000256" key="6">
    <source>
        <dbReference type="ARBA" id="ARBA00023136"/>
    </source>
</evidence>
<dbReference type="GO" id="GO:0005886">
    <property type="term" value="C:plasma membrane"/>
    <property type="evidence" value="ECO:0007669"/>
    <property type="project" value="UniProtKB-SubCell"/>
</dbReference>
<feature type="transmembrane region" description="Helical" evidence="7">
    <location>
        <begin position="69"/>
        <end position="90"/>
    </location>
</feature>
<keyword evidence="9" id="KW-1185">Reference proteome</keyword>
<feature type="transmembrane region" description="Helical" evidence="7">
    <location>
        <begin position="234"/>
        <end position="257"/>
    </location>
</feature>
<comment type="subcellular location">
    <subcellularLocation>
        <location evidence="1">Cell membrane</location>
        <topology evidence="1">Multi-pass membrane protein</topology>
    </subcellularLocation>
</comment>
<evidence type="ECO:0000256" key="1">
    <source>
        <dbReference type="ARBA" id="ARBA00004651"/>
    </source>
</evidence>
<dbReference type="AlphaFoldDB" id="A0A6B3R2F2"/>
<dbReference type="Pfam" id="PF03773">
    <property type="entry name" value="ArsP_1"/>
    <property type="match status" value="1"/>
</dbReference>
<feature type="transmembrane region" description="Helical" evidence="7">
    <location>
        <begin position="348"/>
        <end position="366"/>
    </location>
</feature>
<accession>A0A6B3R2F2</accession>
<dbReference type="InterPro" id="IPR005524">
    <property type="entry name" value="DUF318"/>
</dbReference>
<keyword evidence="6 7" id="KW-0472">Membrane</keyword>
<keyword evidence="4 7" id="KW-0812">Transmembrane</keyword>
<dbReference type="InterPro" id="IPR053166">
    <property type="entry name" value="UPF0718_permease"/>
</dbReference>
<sequence>MLSFAQGDSEGFFSLWGESAKTAVGFFWKAGWAFVLGYIISGAIQAFVPKKKLTRHMGESDVKSVSLSTLFGTISSSCSFAALAAARSLFLKGAHFVSTIAFMFASTNLVIELGILIFIFLGWEFVLAEIIGGLLLIVISSILIKLTYPKKWIKAAREKVEEESDEEEDFDWKKRIKSKEGWFLVGKNFVMEWKMAWKDILIGFTVAGFVSVLVPQSFWEAIFLNNLQGQIPDFVIRIENALVAPFVAAATFIGSMGNIPLATVLNENGVMFAGLMGFIYSDLMVPPLVNINRKYYGPRIALYIAGVMYVSIVITALILNYSFEFFGVLPEGSRKVAEVTQFKMDYTFYFNILFAVLAALMLYFNFKTKNMKEGGGHDHDHGSGGISFKKVAVYLFSSIVIIGLILYLI</sequence>
<dbReference type="PANTHER" id="PTHR42775:SF1">
    <property type="entry name" value="PERMEASE RV2963-RELATED"/>
    <property type="match status" value="1"/>
</dbReference>
<protein>
    <submittedName>
        <fullName evidence="8">Permease</fullName>
    </submittedName>
</protein>
<reference evidence="8 9" key="1">
    <citation type="submission" date="2020-02" db="EMBL/GenBank/DDBJ databases">
        <title>Flavobacteriaceae Psychroflexus bacterium YR1-1, complete genome.</title>
        <authorList>
            <person name="Li Y."/>
            <person name="Wu S."/>
        </authorList>
    </citation>
    <scope>NUCLEOTIDE SEQUENCE [LARGE SCALE GENOMIC DNA]</scope>
    <source>
        <strain evidence="8 9">YR1-1</strain>
    </source>
</reference>
<evidence type="ECO:0000256" key="7">
    <source>
        <dbReference type="SAM" id="Phobius"/>
    </source>
</evidence>
<feature type="transmembrane region" description="Helical" evidence="7">
    <location>
        <begin position="96"/>
        <end position="119"/>
    </location>
</feature>
<dbReference type="Proteomes" id="UP000478505">
    <property type="component" value="Unassembled WGS sequence"/>
</dbReference>